<keyword evidence="4 6" id="KW-0472">Membrane</keyword>
<evidence type="ECO:0000256" key="5">
    <source>
        <dbReference type="ARBA" id="ARBA00038359"/>
    </source>
</evidence>
<feature type="transmembrane region" description="Helical" evidence="6">
    <location>
        <begin position="231"/>
        <end position="252"/>
    </location>
</feature>
<keyword evidence="9" id="KW-1185">Reference proteome</keyword>
<dbReference type="InterPro" id="IPR052337">
    <property type="entry name" value="SAT4-like"/>
</dbReference>
<evidence type="ECO:0000256" key="4">
    <source>
        <dbReference type="ARBA" id="ARBA00023136"/>
    </source>
</evidence>
<gene>
    <name evidence="8" type="ORF">E6O75_ATG06032</name>
</gene>
<evidence type="ECO:0000256" key="2">
    <source>
        <dbReference type="ARBA" id="ARBA00022692"/>
    </source>
</evidence>
<proteinExistence type="inferred from homology"/>
<comment type="caution">
    <text evidence="8">The sequence shown here is derived from an EMBL/GenBank/DDBJ whole genome shotgun (WGS) entry which is preliminary data.</text>
</comment>
<comment type="subcellular location">
    <subcellularLocation>
        <location evidence="1">Membrane</location>
        <topology evidence="1">Multi-pass membrane protein</topology>
    </subcellularLocation>
</comment>
<dbReference type="Proteomes" id="UP000298493">
    <property type="component" value="Unassembled WGS sequence"/>
</dbReference>
<feature type="domain" description="Rhodopsin" evidence="7">
    <location>
        <begin position="42"/>
        <end position="293"/>
    </location>
</feature>
<dbReference type="STRING" id="86259.A0A4Z1PBE4"/>
<organism evidence="8 9">
    <name type="scientific">Venturia nashicola</name>
    <dbReference type="NCBI Taxonomy" id="86259"/>
    <lineage>
        <taxon>Eukaryota</taxon>
        <taxon>Fungi</taxon>
        <taxon>Dikarya</taxon>
        <taxon>Ascomycota</taxon>
        <taxon>Pezizomycotina</taxon>
        <taxon>Dothideomycetes</taxon>
        <taxon>Pleosporomycetidae</taxon>
        <taxon>Venturiales</taxon>
        <taxon>Venturiaceae</taxon>
        <taxon>Venturia</taxon>
    </lineage>
</organism>
<feature type="transmembrane region" description="Helical" evidence="6">
    <location>
        <begin position="27"/>
        <end position="46"/>
    </location>
</feature>
<sequence length="307" mass="34761">MRSSLLAPRATTLYNIQDHSERNWLPAYALTIQIIVSFLVWVRLISRFSTTGRPGFDDVLIFLAWILGTLMTAVCILSVYRYGFNKHIWDVPIEDWWKGGLVAFIIESLFLWSTCLTKVSVLMFYRRLVQGTYSRKFKLALWAAIAFVIAYTVAFFVLIFTTCRPFVALWQQYNPDWLAKNPNFVCAAPLLETQLSELAGGLSVITDFYSVMLPAVLVFNIQITRRQKYGLCFIFGMGYLVVAAGIARTIYLGRAQAEVYDKSWAAFNIFIASIAECDIAIACACAPSSKTVFGRFFRDMSTKYGSG</sequence>
<dbReference type="GO" id="GO:0016020">
    <property type="term" value="C:membrane"/>
    <property type="evidence" value="ECO:0007669"/>
    <property type="project" value="UniProtKB-SubCell"/>
</dbReference>
<feature type="transmembrane region" description="Helical" evidence="6">
    <location>
        <begin position="58"/>
        <end position="80"/>
    </location>
</feature>
<evidence type="ECO:0000259" key="7">
    <source>
        <dbReference type="Pfam" id="PF20684"/>
    </source>
</evidence>
<evidence type="ECO:0000313" key="8">
    <source>
        <dbReference type="EMBL" id="TID18911.1"/>
    </source>
</evidence>
<evidence type="ECO:0000313" key="9">
    <source>
        <dbReference type="Proteomes" id="UP000298493"/>
    </source>
</evidence>
<evidence type="ECO:0000256" key="3">
    <source>
        <dbReference type="ARBA" id="ARBA00022989"/>
    </source>
</evidence>
<dbReference type="PANTHER" id="PTHR33048">
    <property type="entry name" value="PTH11-LIKE INTEGRAL MEMBRANE PROTEIN (AFU_ORTHOLOGUE AFUA_5G11245)"/>
    <property type="match status" value="1"/>
</dbReference>
<dbReference type="Pfam" id="PF20684">
    <property type="entry name" value="Fung_rhodopsin"/>
    <property type="match status" value="1"/>
</dbReference>
<dbReference type="InterPro" id="IPR049326">
    <property type="entry name" value="Rhodopsin_dom_fungi"/>
</dbReference>
<evidence type="ECO:0000256" key="1">
    <source>
        <dbReference type="ARBA" id="ARBA00004141"/>
    </source>
</evidence>
<dbReference type="OrthoDB" id="4525788at2759"/>
<dbReference type="EMBL" id="SNSC02000013">
    <property type="protein sequence ID" value="TID18911.1"/>
    <property type="molecule type" value="Genomic_DNA"/>
</dbReference>
<keyword evidence="2 6" id="KW-0812">Transmembrane</keyword>
<dbReference type="PANTHER" id="PTHR33048:SF129">
    <property type="entry name" value="INTEGRAL MEMBRANE PROTEIN-RELATED"/>
    <property type="match status" value="1"/>
</dbReference>
<evidence type="ECO:0000256" key="6">
    <source>
        <dbReference type="SAM" id="Phobius"/>
    </source>
</evidence>
<protein>
    <recommendedName>
        <fullName evidence="7">Rhodopsin domain-containing protein</fullName>
    </recommendedName>
</protein>
<reference evidence="8 9" key="1">
    <citation type="submission" date="2019-04" db="EMBL/GenBank/DDBJ databases">
        <title>High contiguity whole genome sequence and gene annotation resource for two Venturia nashicola isolates.</title>
        <authorList>
            <person name="Prokchorchik M."/>
            <person name="Won K."/>
            <person name="Lee Y."/>
            <person name="Choi E.D."/>
            <person name="Segonzac C."/>
            <person name="Sohn K.H."/>
        </authorList>
    </citation>
    <scope>NUCLEOTIDE SEQUENCE [LARGE SCALE GENOMIC DNA]</scope>
    <source>
        <strain evidence="8 9">PRI2</strain>
    </source>
</reference>
<feature type="transmembrane region" description="Helical" evidence="6">
    <location>
        <begin position="264"/>
        <end position="286"/>
    </location>
</feature>
<comment type="similarity">
    <text evidence="5">Belongs to the SAT4 family.</text>
</comment>
<dbReference type="AlphaFoldDB" id="A0A4Z1PBE4"/>
<keyword evidence="3 6" id="KW-1133">Transmembrane helix</keyword>
<name>A0A4Z1PBE4_9PEZI</name>
<accession>A0A4Z1PBE4</accession>
<feature type="transmembrane region" description="Helical" evidence="6">
    <location>
        <begin position="100"/>
        <end position="125"/>
    </location>
</feature>
<feature type="transmembrane region" description="Helical" evidence="6">
    <location>
        <begin position="137"/>
        <end position="160"/>
    </location>
</feature>
<feature type="transmembrane region" description="Helical" evidence="6">
    <location>
        <begin position="198"/>
        <end position="219"/>
    </location>
</feature>